<gene>
    <name evidence="2" type="ORF">NITLEN_20419</name>
</gene>
<evidence type="ECO:0000313" key="3">
    <source>
        <dbReference type="Proteomes" id="UP000248168"/>
    </source>
</evidence>
<sequence length="108" mass="11476">MTHKRVVSIGPDHPALPGHFPGHPVVPGVLVMDEVIETLREHYGQALIVTGLPSVKLSSPLSPGEPLTIDIAQEDSTTAAFTCRVGHRTVAAGSIRFRLPADARPLLS</sequence>
<dbReference type="AlphaFoldDB" id="A0A330LCS7"/>
<dbReference type="Gene3D" id="3.10.129.10">
    <property type="entry name" value="Hotdog Thioesterase"/>
    <property type="match status" value="1"/>
</dbReference>
<dbReference type="Proteomes" id="UP000248168">
    <property type="component" value="Unassembled WGS sequence"/>
</dbReference>
<feature type="domain" description="ApeI dehydratase-like" evidence="1">
    <location>
        <begin position="7"/>
        <end position="92"/>
    </location>
</feature>
<dbReference type="RefSeq" id="WP_121989113.1">
    <property type="nucleotide sequence ID" value="NZ_OUNR01000012.1"/>
</dbReference>
<dbReference type="SUPFAM" id="SSF54637">
    <property type="entry name" value="Thioesterase/thiol ester dehydrase-isomerase"/>
    <property type="match status" value="1"/>
</dbReference>
<accession>A0A330LCS7</accession>
<organism evidence="2 3">
    <name type="scientific">Nitrospira lenta</name>
    <dbReference type="NCBI Taxonomy" id="1436998"/>
    <lineage>
        <taxon>Bacteria</taxon>
        <taxon>Pseudomonadati</taxon>
        <taxon>Nitrospirota</taxon>
        <taxon>Nitrospiria</taxon>
        <taxon>Nitrospirales</taxon>
        <taxon>Nitrospiraceae</taxon>
        <taxon>Nitrospira</taxon>
    </lineage>
</organism>
<keyword evidence="3" id="KW-1185">Reference proteome</keyword>
<reference evidence="3" key="1">
    <citation type="submission" date="2018-04" db="EMBL/GenBank/DDBJ databases">
        <authorList>
            <person name="Lucker S."/>
            <person name="Sakoula D."/>
        </authorList>
    </citation>
    <scope>NUCLEOTIDE SEQUENCE [LARGE SCALE GENOMIC DNA]</scope>
</reference>
<evidence type="ECO:0000259" key="1">
    <source>
        <dbReference type="Pfam" id="PF22818"/>
    </source>
</evidence>
<proteinExistence type="predicted"/>
<name>A0A330LCS7_9BACT</name>
<dbReference type="EMBL" id="OUNR01000012">
    <property type="protein sequence ID" value="SPP64779.1"/>
    <property type="molecule type" value="Genomic_DNA"/>
</dbReference>
<evidence type="ECO:0000313" key="2">
    <source>
        <dbReference type="EMBL" id="SPP64779.1"/>
    </source>
</evidence>
<protein>
    <recommendedName>
        <fullName evidence="1">ApeI dehydratase-like domain-containing protein</fullName>
    </recommendedName>
</protein>
<dbReference type="InterPro" id="IPR054545">
    <property type="entry name" value="ApeI-like"/>
</dbReference>
<dbReference type="InterPro" id="IPR029069">
    <property type="entry name" value="HotDog_dom_sf"/>
</dbReference>
<dbReference type="Pfam" id="PF22818">
    <property type="entry name" value="ApeI-like"/>
    <property type="match status" value="1"/>
</dbReference>
<dbReference type="GO" id="GO:0016829">
    <property type="term" value="F:lyase activity"/>
    <property type="evidence" value="ECO:0007669"/>
    <property type="project" value="UniProtKB-KW"/>
</dbReference>
<dbReference type="InParanoid" id="A0A330LCS7"/>